<gene>
    <name evidence="8" type="primary">rps2p</name>
    <name evidence="5" type="synonym">rps2</name>
    <name evidence="8" type="ORF">NARC_60089</name>
</gene>
<evidence type="ECO:0000256" key="1">
    <source>
        <dbReference type="ARBA" id="ARBA00006242"/>
    </source>
</evidence>
<protein>
    <recommendedName>
        <fullName evidence="4 5">Small ribosomal subunit protein uS2</fullName>
    </recommendedName>
</protein>
<dbReference type="EMBL" id="VOAH01000006">
    <property type="protein sequence ID" value="TVP40702.1"/>
    <property type="molecule type" value="Genomic_DNA"/>
</dbReference>
<dbReference type="SUPFAM" id="SSF52313">
    <property type="entry name" value="Ribosomal protein S2"/>
    <property type="match status" value="1"/>
</dbReference>
<dbReference type="PRINTS" id="PR00395">
    <property type="entry name" value="RIBOSOMALS2"/>
</dbReference>
<feature type="region of interest" description="Disordered" evidence="7">
    <location>
        <begin position="1"/>
        <end position="86"/>
    </location>
</feature>
<dbReference type="InterPro" id="IPR023454">
    <property type="entry name" value="Ribosomal_uS2_arc"/>
</dbReference>
<dbReference type="Proteomes" id="UP000315289">
    <property type="component" value="Unassembled WGS sequence"/>
</dbReference>
<evidence type="ECO:0000256" key="6">
    <source>
        <dbReference type="RuleBase" id="RU003631"/>
    </source>
</evidence>
<reference evidence="8 9" key="1">
    <citation type="journal article" date="2019" name="Front. Microbiol.">
        <title>Ammonia Oxidation by the Arctic Terrestrial Thaumarchaeote Candidatus Nitrosocosmicus arcticus Is Stimulated by Increasing Temperatures.</title>
        <authorList>
            <person name="Alves R.J.E."/>
            <person name="Kerou M."/>
            <person name="Zappe A."/>
            <person name="Bittner R."/>
            <person name="Abby S.S."/>
            <person name="Schmidt H.A."/>
            <person name="Pfeifer K."/>
            <person name="Schleper C."/>
        </authorList>
    </citation>
    <scope>NUCLEOTIDE SEQUENCE [LARGE SCALE GENOMIC DNA]</scope>
    <source>
        <strain evidence="8 9">Kfb</strain>
    </source>
</reference>
<dbReference type="NCBIfam" id="TIGR01012">
    <property type="entry name" value="uS2_euk_arch"/>
    <property type="match status" value="1"/>
</dbReference>
<dbReference type="FunFam" id="3.40.50.10490:FF:000030">
    <property type="entry name" value="30S ribosomal protein S2"/>
    <property type="match status" value="1"/>
</dbReference>
<dbReference type="HAMAP" id="MF_00291_A">
    <property type="entry name" value="Ribosomal_uS2_A"/>
    <property type="match status" value="1"/>
</dbReference>
<evidence type="ECO:0000256" key="4">
    <source>
        <dbReference type="ARBA" id="ARBA00035256"/>
    </source>
</evidence>
<comment type="similarity">
    <text evidence="1 5 6">Belongs to the universal ribosomal protein uS2 family.</text>
</comment>
<dbReference type="InterPro" id="IPR001865">
    <property type="entry name" value="Ribosomal_uS2"/>
</dbReference>
<evidence type="ECO:0000313" key="8">
    <source>
        <dbReference type="EMBL" id="TVP40702.1"/>
    </source>
</evidence>
<dbReference type="GO" id="GO:0003735">
    <property type="term" value="F:structural constituent of ribosome"/>
    <property type="evidence" value="ECO:0007669"/>
    <property type="project" value="InterPro"/>
</dbReference>
<dbReference type="Gene3D" id="3.40.50.10490">
    <property type="entry name" value="Glucose-6-phosphate isomerase like protein, domain 1"/>
    <property type="match status" value="1"/>
</dbReference>
<keyword evidence="3 5" id="KW-0687">Ribonucleoprotein</keyword>
<dbReference type="InterPro" id="IPR005707">
    <property type="entry name" value="Ribosomal_uS2_euk/arc"/>
</dbReference>
<name>A0A557SVR9_9ARCH</name>
<evidence type="ECO:0000313" key="9">
    <source>
        <dbReference type="Proteomes" id="UP000315289"/>
    </source>
</evidence>
<comment type="caution">
    <text evidence="8">The sequence shown here is derived from an EMBL/GenBank/DDBJ whole genome shotgun (WGS) entry which is preliminary data.</text>
</comment>
<evidence type="ECO:0000256" key="7">
    <source>
        <dbReference type="SAM" id="MobiDB-lite"/>
    </source>
</evidence>
<dbReference type="PANTHER" id="PTHR11489">
    <property type="entry name" value="40S RIBOSOMAL PROTEIN SA"/>
    <property type="match status" value="1"/>
</dbReference>
<organism evidence="8 9">
    <name type="scientific">Candidatus Nitrosocosmicus arcticus</name>
    <dbReference type="NCBI Taxonomy" id="2035267"/>
    <lineage>
        <taxon>Archaea</taxon>
        <taxon>Nitrososphaerota</taxon>
        <taxon>Nitrososphaeria</taxon>
        <taxon>Nitrososphaerales</taxon>
        <taxon>Nitrososphaeraceae</taxon>
        <taxon>Candidatus Nitrosocosmicus</taxon>
    </lineage>
</organism>
<keyword evidence="2 5" id="KW-0689">Ribosomal protein</keyword>
<evidence type="ECO:0000256" key="5">
    <source>
        <dbReference type="HAMAP-Rule" id="MF_00291"/>
    </source>
</evidence>
<dbReference type="Pfam" id="PF00318">
    <property type="entry name" value="Ribosomal_S2"/>
    <property type="match status" value="1"/>
</dbReference>
<feature type="compositionally biased region" description="Polar residues" evidence="7">
    <location>
        <begin position="41"/>
        <end position="57"/>
    </location>
</feature>
<proteinExistence type="inferred from homology"/>
<dbReference type="InterPro" id="IPR023591">
    <property type="entry name" value="Ribosomal_uS2_flav_dom_sf"/>
</dbReference>
<evidence type="ECO:0000256" key="3">
    <source>
        <dbReference type="ARBA" id="ARBA00023274"/>
    </source>
</evidence>
<sequence length="282" mass="31040">MEQYIMNMKPEELDSLNNSNNEHLDKTVNDATSKPEDEESTNTTSNADETSETSDQIEQPGLVDEGSSSSSEMVEQSESLEDPNNLEKMILSTGIRVGTPIKTKFMTSFITRANPEGLYILDISKTLARIDVAAKFIGRTNIANVAVTSAREYGKTPIEKFCELTGARGIFGRFMPGTFTNPSLPKYLEPEIVIVTDPQADEQAVLEATRAGVPVIALSNSDNITSKVDLVIPSNNRGRKALATVYWLLTKEVLKKQGKIKSDSEMPLTIDDFEAKLVEELI</sequence>
<dbReference type="GO" id="GO:0015935">
    <property type="term" value="C:small ribosomal subunit"/>
    <property type="evidence" value="ECO:0007669"/>
    <property type="project" value="InterPro"/>
</dbReference>
<evidence type="ECO:0000256" key="2">
    <source>
        <dbReference type="ARBA" id="ARBA00022980"/>
    </source>
</evidence>
<dbReference type="PROSITE" id="PS00963">
    <property type="entry name" value="RIBOSOMAL_S2_2"/>
    <property type="match status" value="1"/>
</dbReference>
<keyword evidence="9" id="KW-1185">Reference proteome</keyword>
<dbReference type="GO" id="GO:0006412">
    <property type="term" value="P:translation"/>
    <property type="evidence" value="ECO:0007669"/>
    <property type="project" value="UniProtKB-UniRule"/>
</dbReference>
<dbReference type="AlphaFoldDB" id="A0A557SVR9"/>
<feature type="compositionally biased region" description="Low complexity" evidence="7">
    <location>
        <begin position="65"/>
        <end position="77"/>
    </location>
</feature>
<accession>A0A557SVR9</accession>
<dbReference type="InterPro" id="IPR018130">
    <property type="entry name" value="Ribosomal_uS2_CS"/>
</dbReference>